<dbReference type="Proteomes" id="UP000734343">
    <property type="component" value="Unassembled WGS sequence"/>
</dbReference>
<dbReference type="Pfam" id="PF13954">
    <property type="entry name" value="PapC_N"/>
    <property type="match status" value="1"/>
</dbReference>
<dbReference type="Pfam" id="PF00577">
    <property type="entry name" value="Usher"/>
    <property type="match status" value="1"/>
</dbReference>
<dbReference type="EMBL" id="JAFMOW010000063">
    <property type="protein sequence ID" value="MBU9856286.1"/>
    <property type="molecule type" value="Genomic_DNA"/>
</dbReference>
<comment type="caution">
    <text evidence="9">The sequence shown here is derived from an EMBL/GenBank/DDBJ whole genome shotgun (WGS) entry which is preliminary data.</text>
</comment>
<dbReference type="PANTHER" id="PTHR30451">
    <property type="entry name" value="OUTER MEMBRANE USHER PROTEIN"/>
    <property type="match status" value="1"/>
</dbReference>
<proteinExistence type="inferred from homology"/>
<feature type="domain" description="PapC-like C-terminal" evidence="7">
    <location>
        <begin position="780"/>
        <end position="846"/>
    </location>
</feature>
<evidence type="ECO:0000256" key="5">
    <source>
        <dbReference type="ARBA" id="ARBA00023136"/>
    </source>
</evidence>
<keyword evidence="6" id="KW-0998">Cell outer membrane</keyword>
<comment type="subcellular location">
    <subcellularLocation>
        <location evidence="1">Cell outer membrane</location>
        <topology evidence="1">Multi-pass membrane protein</topology>
    </subcellularLocation>
</comment>
<reference evidence="9 10" key="1">
    <citation type="submission" date="2021-03" db="EMBL/GenBank/DDBJ databases">
        <title>Five novel Rahnella species.</title>
        <authorList>
            <person name="Brady C."/>
            <person name="Asselin J."/>
            <person name="Beer S."/>
            <person name="Bruberg M.B."/>
            <person name="Crampton B."/>
            <person name="Venter S."/>
            <person name="Arnold D."/>
            <person name="Denman S."/>
        </authorList>
    </citation>
    <scope>NUCLEOTIDE SEQUENCE [LARGE SCALE GENOMIC DNA]</scope>
    <source>
        <strain evidence="9 10">H11b</strain>
    </source>
</reference>
<evidence type="ECO:0000256" key="2">
    <source>
        <dbReference type="ARBA" id="ARBA00008064"/>
    </source>
</evidence>
<dbReference type="Pfam" id="PF13953">
    <property type="entry name" value="PapC_C"/>
    <property type="match status" value="1"/>
</dbReference>
<dbReference type="InterPro" id="IPR000015">
    <property type="entry name" value="Fimb_usher"/>
</dbReference>
<protein>
    <submittedName>
        <fullName evidence="9">Fimbrial biogenesis outer membrane usher protein</fullName>
    </submittedName>
</protein>
<keyword evidence="5" id="KW-0472">Membrane</keyword>
<dbReference type="InterPro" id="IPR025949">
    <property type="entry name" value="PapC-like_C"/>
</dbReference>
<evidence type="ECO:0000259" key="7">
    <source>
        <dbReference type="Pfam" id="PF13953"/>
    </source>
</evidence>
<keyword evidence="4" id="KW-0812">Transmembrane</keyword>
<evidence type="ECO:0000256" key="4">
    <source>
        <dbReference type="ARBA" id="ARBA00022692"/>
    </source>
</evidence>
<evidence type="ECO:0000256" key="1">
    <source>
        <dbReference type="ARBA" id="ARBA00004571"/>
    </source>
</evidence>
<dbReference type="PANTHER" id="PTHR30451:SF5">
    <property type="entry name" value="SLR0019 PROTEIN"/>
    <property type="match status" value="1"/>
</dbReference>
<evidence type="ECO:0000256" key="6">
    <source>
        <dbReference type="ARBA" id="ARBA00023237"/>
    </source>
</evidence>
<comment type="similarity">
    <text evidence="2">Belongs to the fimbrial export usher family.</text>
</comment>
<accession>A0ABS6LW14</accession>
<dbReference type="RefSeq" id="WP_217173601.1">
    <property type="nucleotide sequence ID" value="NZ_CP126169.1"/>
</dbReference>
<dbReference type="InterPro" id="IPR025885">
    <property type="entry name" value="PapC_N"/>
</dbReference>
<feature type="domain" description="PapC N-terminal" evidence="8">
    <location>
        <begin position="55"/>
        <end position="196"/>
    </location>
</feature>
<keyword evidence="10" id="KW-1185">Reference proteome</keyword>
<keyword evidence="3" id="KW-0813">Transport</keyword>
<evidence type="ECO:0000259" key="8">
    <source>
        <dbReference type="Pfam" id="PF13954"/>
    </source>
</evidence>
<sequence>MIRYIQASKHIPAFIAGVFSVVVTNAFCEDVTAKRVSSENNTESSNIVKEKKSVKFNNGFMVGNLAGMDLSAFDNETVTQPGNYQVDVKINERSIGTKKVKYVAVEGTRDVQPCLTREYVYQFDIDTAKLPSGWDQDECILLSKLIPAASFNYDSDEETLLFAIPQVSLLNNPEGYVNPELWDNGVPSLAVNYSLSATNMRSNDHTSDDYYYGNAISSLKLGAWRFYTYDSVTKDSTSTQWDHISSYVQRAIAPLQAEMKAGDINTSGELFNTVSLRGITLESDERMLPDSLRGYAPVIRGVADTNAKITIRQNGNVLKELTVPPGEFEVKDLYATGYGGDLEVTITEATGQIRTFITPYSSVPMLLRPGQSRFSTTVGEVRNDSLRDKPLVLEGTYQYGVTNPLTAYTGFQTTDNNEYSALMVGAAVNTPIGALGADITRSFTSFEKEDEESCDRFCDMSLKLSLAKFFNETGTNLSLAGYRYSSKDYYSLSDALLTAQALEEDEGKYLPVNYRDKVEINISQNLTDGWGNVYLSGYYGRAWDSKTEKNNASSYQFGYSNSWQSMSYNINFSKTIDEDGNTDDAIYLSMSVPFGTLHSKVPKLNASVSYSDQDSSIRTALNGTAGEYNQMSYGGWVNYVQDHQTNAGINLGYSGSAMQGNVGYSQTETSFMTTMNASGGVVLHEGGVNYSSALSDTFGIVEAKGATGSHVYPDMTSQVSENGYAIISSLNPYQYNDVYLDTKGAEADVEVEDTKASLVPTAGASVKLDFKTKNNVTRFLVVKDKEGSVIPYGAMIKDSNKNVLGIVGQGGRAMIAQPEDNVDQNLLVTWSKKEGAHTCLIKYVPDEKEVAEKTVGIATLNKVCQ</sequence>
<organism evidence="9 10">
    <name type="scientific">Rahnella bonaserana</name>
    <dbReference type="NCBI Taxonomy" id="2816248"/>
    <lineage>
        <taxon>Bacteria</taxon>
        <taxon>Pseudomonadati</taxon>
        <taxon>Pseudomonadota</taxon>
        <taxon>Gammaproteobacteria</taxon>
        <taxon>Enterobacterales</taxon>
        <taxon>Yersiniaceae</taxon>
        <taxon>Rahnella</taxon>
    </lineage>
</organism>
<name>A0ABS6LW14_9GAMM</name>
<evidence type="ECO:0000313" key="9">
    <source>
        <dbReference type="EMBL" id="MBU9856286.1"/>
    </source>
</evidence>
<evidence type="ECO:0000313" key="10">
    <source>
        <dbReference type="Proteomes" id="UP000734343"/>
    </source>
</evidence>
<gene>
    <name evidence="9" type="ORF">J1778_13455</name>
</gene>
<evidence type="ECO:0000256" key="3">
    <source>
        <dbReference type="ARBA" id="ARBA00022448"/>
    </source>
</evidence>